<reference evidence="6" key="2">
    <citation type="journal article" date="2019" name="Int. J. Syst. Evol. Microbiol.">
        <title>The Global Catalogue of Microorganisms (GCM) 10K type strain sequencing project: providing services to taxonomists for standard genome sequencing and annotation.</title>
        <authorList>
            <consortium name="The Broad Institute Genomics Platform"/>
            <consortium name="The Broad Institute Genome Sequencing Center for Infectious Disease"/>
            <person name="Wu L."/>
            <person name="Ma J."/>
        </authorList>
    </citation>
    <scope>NUCLEOTIDE SEQUENCE [LARGE SCALE GENOMIC DNA]</scope>
    <source>
        <strain evidence="6">NBRC 107710</strain>
    </source>
</reference>
<evidence type="ECO:0000256" key="1">
    <source>
        <dbReference type="SAM" id="MobiDB-lite"/>
    </source>
</evidence>
<feature type="region of interest" description="Disordered" evidence="1">
    <location>
        <begin position="89"/>
        <end position="123"/>
    </location>
</feature>
<evidence type="ECO:0000313" key="5">
    <source>
        <dbReference type="Proteomes" id="UP000517759"/>
    </source>
</evidence>
<comment type="caution">
    <text evidence="4">The sequence shown here is derived from an EMBL/GenBank/DDBJ whole genome shotgun (WGS) entry which is preliminary data.</text>
</comment>
<dbReference type="Proteomes" id="UP001156881">
    <property type="component" value="Unassembled WGS sequence"/>
</dbReference>
<feature type="transmembrane region" description="Helical" evidence="2">
    <location>
        <begin position="39"/>
        <end position="58"/>
    </location>
</feature>
<evidence type="ECO:0000313" key="3">
    <source>
        <dbReference type="EMBL" id="GLS44431.1"/>
    </source>
</evidence>
<name>A0A7W6F9D9_9HYPH</name>
<dbReference type="RefSeq" id="WP_183510622.1">
    <property type="nucleotide sequence ID" value="NZ_BSPG01000011.1"/>
</dbReference>
<dbReference type="Proteomes" id="UP000517759">
    <property type="component" value="Unassembled WGS sequence"/>
</dbReference>
<dbReference type="AlphaFoldDB" id="A0A7W6F9D9"/>
<protein>
    <submittedName>
        <fullName evidence="4">CHASE2 domain-containing sensor protein</fullName>
    </submittedName>
</protein>
<feature type="transmembrane region" description="Helical" evidence="2">
    <location>
        <begin position="6"/>
        <end position="27"/>
    </location>
</feature>
<reference evidence="4 5" key="3">
    <citation type="submission" date="2020-08" db="EMBL/GenBank/DDBJ databases">
        <title>Genomic Encyclopedia of Type Strains, Phase IV (KMG-IV): sequencing the most valuable type-strain genomes for metagenomic binning, comparative biology and taxonomic classification.</title>
        <authorList>
            <person name="Goeker M."/>
        </authorList>
    </citation>
    <scope>NUCLEOTIDE SEQUENCE [LARGE SCALE GENOMIC DNA]</scope>
    <source>
        <strain evidence="4 5">DSM 24105</strain>
    </source>
</reference>
<keyword evidence="6" id="KW-1185">Reference proteome</keyword>
<evidence type="ECO:0000313" key="4">
    <source>
        <dbReference type="EMBL" id="MBB3905061.1"/>
    </source>
</evidence>
<gene>
    <name evidence="3" type="ORF">GCM10007884_24190</name>
    <name evidence="4" type="ORF">GGR33_004589</name>
</gene>
<organism evidence="4 5">
    <name type="scientific">Methylobacterium brachythecii</name>
    <dbReference type="NCBI Taxonomy" id="1176177"/>
    <lineage>
        <taxon>Bacteria</taxon>
        <taxon>Pseudomonadati</taxon>
        <taxon>Pseudomonadota</taxon>
        <taxon>Alphaproteobacteria</taxon>
        <taxon>Hyphomicrobiales</taxon>
        <taxon>Methylobacteriaceae</taxon>
        <taxon>Methylobacterium</taxon>
    </lineage>
</organism>
<feature type="transmembrane region" description="Helical" evidence="2">
    <location>
        <begin position="64"/>
        <end position="82"/>
    </location>
</feature>
<sequence>MAELFASGRIVDLILGFVALETGALLVWRWRRGRGPSPIALVGTIAAGAFLMIALRAALTGAHWTVIAGCLAASLVAHLADLRFRLREDQSRSLGRSSQSSEPGTSTERPAFNRRQQARMISS</sequence>
<reference evidence="3" key="4">
    <citation type="submission" date="2023-01" db="EMBL/GenBank/DDBJ databases">
        <title>Draft genome sequence of Methylobacterium brachythecii strain NBRC 107710.</title>
        <authorList>
            <person name="Sun Q."/>
            <person name="Mori K."/>
        </authorList>
    </citation>
    <scope>NUCLEOTIDE SEQUENCE</scope>
    <source>
        <strain evidence="3">NBRC 107710</strain>
    </source>
</reference>
<feature type="compositionally biased region" description="Low complexity" evidence="1">
    <location>
        <begin position="92"/>
        <end position="101"/>
    </location>
</feature>
<evidence type="ECO:0000313" key="6">
    <source>
        <dbReference type="Proteomes" id="UP001156881"/>
    </source>
</evidence>
<accession>A0A7W6F9D9</accession>
<keyword evidence="2" id="KW-0812">Transmembrane</keyword>
<keyword evidence="2" id="KW-1133">Transmembrane helix</keyword>
<reference evidence="3" key="1">
    <citation type="journal article" date="2014" name="Int. J. Syst. Evol. Microbiol.">
        <title>Complete genome of a new Firmicutes species belonging to the dominant human colonic microbiota ('Ruminococcus bicirculans') reveals two chromosomes and a selective capacity to utilize plant glucans.</title>
        <authorList>
            <consortium name="NISC Comparative Sequencing Program"/>
            <person name="Wegmann U."/>
            <person name="Louis P."/>
            <person name="Goesmann A."/>
            <person name="Henrissat B."/>
            <person name="Duncan S.H."/>
            <person name="Flint H.J."/>
        </authorList>
    </citation>
    <scope>NUCLEOTIDE SEQUENCE</scope>
    <source>
        <strain evidence="3">NBRC 107710</strain>
    </source>
</reference>
<dbReference type="EMBL" id="BSPG01000011">
    <property type="protein sequence ID" value="GLS44431.1"/>
    <property type="molecule type" value="Genomic_DNA"/>
</dbReference>
<keyword evidence="2" id="KW-0472">Membrane</keyword>
<proteinExistence type="predicted"/>
<dbReference type="EMBL" id="JACIDN010000010">
    <property type="protein sequence ID" value="MBB3905061.1"/>
    <property type="molecule type" value="Genomic_DNA"/>
</dbReference>
<evidence type="ECO:0000256" key="2">
    <source>
        <dbReference type="SAM" id="Phobius"/>
    </source>
</evidence>